<evidence type="ECO:0000313" key="2">
    <source>
        <dbReference type="EMBL" id="KAK3869080.1"/>
    </source>
</evidence>
<organism evidence="2 3">
    <name type="scientific">Petrolisthes cinctipes</name>
    <name type="common">Flat porcelain crab</name>
    <dbReference type="NCBI Taxonomy" id="88211"/>
    <lineage>
        <taxon>Eukaryota</taxon>
        <taxon>Metazoa</taxon>
        <taxon>Ecdysozoa</taxon>
        <taxon>Arthropoda</taxon>
        <taxon>Crustacea</taxon>
        <taxon>Multicrustacea</taxon>
        <taxon>Malacostraca</taxon>
        <taxon>Eumalacostraca</taxon>
        <taxon>Eucarida</taxon>
        <taxon>Decapoda</taxon>
        <taxon>Pleocyemata</taxon>
        <taxon>Anomura</taxon>
        <taxon>Galatheoidea</taxon>
        <taxon>Porcellanidae</taxon>
        <taxon>Petrolisthes</taxon>
    </lineage>
</organism>
<dbReference type="Gene3D" id="2.60.120.620">
    <property type="entry name" value="q2cbj1_9rhob like domain"/>
    <property type="match status" value="1"/>
</dbReference>
<dbReference type="SUPFAM" id="SSF51197">
    <property type="entry name" value="Clavaminate synthase-like"/>
    <property type="match status" value="1"/>
</dbReference>
<dbReference type="PANTHER" id="PTHR20883:SF49">
    <property type="entry name" value="PHYTANOYL-COA DIOXYGENASE"/>
    <property type="match status" value="1"/>
</dbReference>
<dbReference type="PANTHER" id="PTHR20883">
    <property type="entry name" value="PHYTANOYL-COA DIOXYGENASE DOMAIN CONTAINING 1"/>
    <property type="match status" value="1"/>
</dbReference>
<name>A0AAE1KDK2_PETCI</name>
<dbReference type="EMBL" id="JAWQEG010002891">
    <property type="protein sequence ID" value="KAK3869080.1"/>
    <property type="molecule type" value="Genomic_DNA"/>
</dbReference>
<dbReference type="Proteomes" id="UP001286313">
    <property type="component" value="Unassembled WGS sequence"/>
</dbReference>
<evidence type="ECO:0008006" key="4">
    <source>
        <dbReference type="Google" id="ProtNLM"/>
    </source>
</evidence>
<comment type="caution">
    <text evidence="2">The sequence shown here is derived from an EMBL/GenBank/DDBJ whole genome shotgun (WGS) entry which is preliminary data.</text>
</comment>
<protein>
    <recommendedName>
        <fullName evidence="4">Phytanoyl-CoA dioxygenase</fullName>
    </recommendedName>
</protein>
<dbReference type="AlphaFoldDB" id="A0AAE1KDK2"/>
<reference evidence="2" key="1">
    <citation type="submission" date="2023-10" db="EMBL/GenBank/DDBJ databases">
        <title>Genome assemblies of two species of porcelain crab, Petrolisthes cinctipes and Petrolisthes manimaculis (Anomura: Porcellanidae).</title>
        <authorList>
            <person name="Angst P."/>
        </authorList>
    </citation>
    <scope>NUCLEOTIDE SEQUENCE</scope>
    <source>
        <strain evidence="2">PB745_01</strain>
        <tissue evidence="2">Gill</tissue>
    </source>
</reference>
<evidence type="ECO:0000256" key="1">
    <source>
        <dbReference type="ARBA" id="ARBA00001962"/>
    </source>
</evidence>
<dbReference type="Pfam" id="PF05721">
    <property type="entry name" value="PhyH"/>
    <property type="match status" value="1"/>
</dbReference>
<gene>
    <name evidence="2" type="ORF">Pcinc_025582</name>
</gene>
<evidence type="ECO:0000313" key="3">
    <source>
        <dbReference type="Proteomes" id="UP001286313"/>
    </source>
</evidence>
<dbReference type="InterPro" id="IPR008775">
    <property type="entry name" value="Phytyl_CoA_dOase-like"/>
</dbReference>
<sequence>MVANIAVDDSVVEEYQRQGAVLVKGVFDQNWVEKIRLGISKNLKKPSKYSEHIMVNEGEGGYFNDYCNWDWIEEFSKYVWESPAAALAARMMKSHEVSFYHEHVLNKEPNTNKHTPWHHDQPYYPIDGDKVCSLWMPVDPVPKNTSLQFVQGSHLWDQWFFPRKFATESNYPLEETGDGTAGRQYHDVPIQDIEAGKWPILQWECQPGDVVVFHMRTLHGAPGNTSSTAHRRVLSTRWLGDDAVLARRSWQVSPPITGGLNPGQRAVCDTFPLVHVSTTNKC</sequence>
<proteinExistence type="predicted"/>
<keyword evidence="3" id="KW-1185">Reference proteome</keyword>
<comment type="cofactor">
    <cofactor evidence="1">
        <name>Fe cation</name>
        <dbReference type="ChEBI" id="CHEBI:24875"/>
    </cofactor>
</comment>
<accession>A0AAE1KDK2</accession>